<comment type="caution">
    <text evidence="2">The sequence shown here is derived from an EMBL/GenBank/DDBJ whole genome shotgun (WGS) entry which is preliminary data.</text>
</comment>
<proteinExistence type="predicted"/>
<dbReference type="RefSeq" id="WP_199024301.1">
    <property type="nucleotide sequence ID" value="NZ_JAELVR010000004.1"/>
</dbReference>
<reference evidence="2" key="1">
    <citation type="submission" date="2020-12" db="EMBL/GenBank/DDBJ databases">
        <title>Sedimentitalea sp. nov., isolated from sand in Incheon.</title>
        <authorList>
            <person name="Kim W."/>
        </authorList>
    </citation>
    <scope>NUCLEOTIDE SEQUENCE</scope>
    <source>
        <strain evidence="2">CAU 1593</strain>
    </source>
</reference>
<evidence type="ECO:0000313" key="3">
    <source>
        <dbReference type="Proteomes" id="UP000619079"/>
    </source>
</evidence>
<sequence>MTEPATEPGRALRPVFLERQSYRRRRLMDAARLLPLLGILLFVIPLLWPVPDPDVPGGDGVPMSSAMIYMFAAWAAMIVVIALFGLSSRHWSRNDSPHGPGQG</sequence>
<dbReference type="Proteomes" id="UP000619079">
    <property type="component" value="Unassembled WGS sequence"/>
</dbReference>
<dbReference type="AlphaFoldDB" id="A0A8J7IIG4"/>
<dbReference type="EMBL" id="JAELVR010000004">
    <property type="protein sequence ID" value="MBJ6371447.1"/>
    <property type="molecule type" value="Genomic_DNA"/>
</dbReference>
<keyword evidence="1" id="KW-0472">Membrane</keyword>
<keyword evidence="3" id="KW-1185">Reference proteome</keyword>
<accession>A0A8J7IIG4</accession>
<feature type="transmembrane region" description="Helical" evidence="1">
    <location>
        <begin position="30"/>
        <end position="48"/>
    </location>
</feature>
<keyword evidence="1" id="KW-1133">Transmembrane helix</keyword>
<keyword evidence="1" id="KW-0812">Transmembrane</keyword>
<name>A0A8J7IIG4_9RHOB</name>
<organism evidence="2 3">
    <name type="scientific">Sedimentitalea arenosa</name>
    <dbReference type="NCBI Taxonomy" id="2798803"/>
    <lineage>
        <taxon>Bacteria</taxon>
        <taxon>Pseudomonadati</taxon>
        <taxon>Pseudomonadota</taxon>
        <taxon>Alphaproteobacteria</taxon>
        <taxon>Rhodobacterales</taxon>
        <taxon>Paracoccaceae</taxon>
        <taxon>Sedimentitalea</taxon>
    </lineage>
</organism>
<evidence type="ECO:0000256" key="1">
    <source>
        <dbReference type="SAM" id="Phobius"/>
    </source>
</evidence>
<protein>
    <submittedName>
        <fullName evidence="2">Uncharacterized protein</fullName>
    </submittedName>
</protein>
<evidence type="ECO:0000313" key="2">
    <source>
        <dbReference type="EMBL" id="MBJ6371447.1"/>
    </source>
</evidence>
<gene>
    <name evidence="2" type="ORF">JF290_07895</name>
</gene>
<feature type="transmembrane region" description="Helical" evidence="1">
    <location>
        <begin position="68"/>
        <end position="86"/>
    </location>
</feature>